<dbReference type="PROSITE" id="PS50923">
    <property type="entry name" value="SUSHI"/>
    <property type="match status" value="1"/>
</dbReference>
<keyword evidence="2" id="KW-0768">Sushi</keyword>
<dbReference type="GO" id="GO:0042010">
    <property type="term" value="F:interleukin-15 receptor activity"/>
    <property type="evidence" value="ECO:0007669"/>
    <property type="project" value="InterPro"/>
</dbReference>
<dbReference type="SUPFAM" id="SSF57535">
    <property type="entry name" value="Complement control module/SCR domain"/>
    <property type="match status" value="1"/>
</dbReference>
<dbReference type="Proteomes" id="UP000265000">
    <property type="component" value="Unplaced"/>
</dbReference>
<dbReference type="AlphaFoldDB" id="A0A3Q2NNN8"/>
<name>A0A3Q2NNN8_FUNHE</name>
<evidence type="ECO:0000256" key="1">
    <source>
        <dbReference type="ARBA" id="ARBA00023157"/>
    </source>
</evidence>
<dbReference type="InterPro" id="IPR000436">
    <property type="entry name" value="Sushi_SCR_CCP_dom"/>
</dbReference>
<accession>A0A3Q2NNN8</accession>
<sequence length="137" mass="15678">MHQNHPWSPITSPVEKVRNFSNISGLIIDKKLNQLVTIPLKHAQQRPCDCECPKIPQRNFTLPENSCFQIDSRYRYQCIPGYVRKAGTSSLIKCVKEQVNSTPNWTASQLECIRKIFSSSLFKTNCIRLTSRVIVLG</sequence>
<keyword evidence="5" id="KW-1185">Reference proteome</keyword>
<comment type="caution">
    <text evidence="2">Lacks conserved residue(s) required for the propagation of feature annotation.</text>
</comment>
<dbReference type="InterPro" id="IPR042372">
    <property type="entry name" value="IL15RA"/>
</dbReference>
<keyword evidence="1" id="KW-1015">Disulfide bond</keyword>
<protein>
    <recommendedName>
        <fullName evidence="3">Sushi domain-containing protein</fullName>
    </recommendedName>
</protein>
<evidence type="ECO:0000313" key="5">
    <source>
        <dbReference type="Proteomes" id="UP000265000"/>
    </source>
</evidence>
<feature type="domain" description="Sushi" evidence="3">
    <location>
        <begin position="50"/>
        <end position="114"/>
    </location>
</feature>
<reference evidence="4" key="1">
    <citation type="submission" date="2025-08" db="UniProtKB">
        <authorList>
            <consortium name="Ensembl"/>
        </authorList>
    </citation>
    <scope>IDENTIFICATION</scope>
</reference>
<evidence type="ECO:0000313" key="4">
    <source>
        <dbReference type="Ensembl" id="ENSFHEP00000000559.1"/>
    </source>
</evidence>
<evidence type="ECO:0000256" key="2">
    <source>
        <dbReference type="PROSITE-ProRule" id="PRU00302"/>
    </source>
</evidence>
<dbReference type="PANTHER" id="PTHR15060:SF0">
    <property type="entry name" value="INTERLEUKIN-15 RECEPTOR SUBUNIT ALPHA"/>
    <property type="match status" value="1"/>
</dbReference>
<evidence type="ECO:0000259" key="3">
    <source>
        <dbReference type="PROSITE" id="PS50923"/>
    </source>
</evidence>
<dbReference type="GeneTree" id="ENSGT00970000193629"/>
<organism evidence="4 5">
    <name type="scientific">Fundulus heteroclitus</name>
    <name type="common">Killifish</name>
    <name type="synonym">Mummichog</name>
    <dbReference type="NCBI Taxonomy" id="8078"/>
    <lineage>
        <taxon>Eukaryota</taxon>
        <taxon>Metazoa</taxon>
        <taxon>Chordata</taxon>
        <taxon>Craniata</taxon>
        <taxon>Vertebrata</taxon>
        <taxon>Euteleostomi</taxon>
        <taxon>Actinopterygii</taxon>
        <taxon>Neopterygii</taxon>
        <taxon>Teleostei</taxon>
        <taxon>Neoteleostei</taxon>
        <taxon>Acanthomorphata</taxon>
        <taxon>Ovalentaria</taxon>
        <taxon>Atherinomorphae</taxon>
        <taxon>Cyprinodontiformes</taxon>
        <taxon>Fundulidae</taxon>
        <taxon>Fundulus</taxon>
    </lineage>
</organism>
<dbReference type="Gene3D" id="2.20.28.230">
    <property type="match status" value="1"/>
</dbReference>
<reference evidence="4" key="2">
    <citation type="submission" date="2025-09" db="UniProtKB">
        <authorList>
            <consortium name="Ensembl"/>
        </authorList>
    </citation>
    <scope>IDENTIFICATION</scope>
</reference>
<proteinExistence type="predicted"/>
<dbReference type="InterPro" id="IPR035976">
    <property type="entry name" value="Sushi/SCR/CCP_sf"/>
</dbReference>
<dbReference type="PANTHER" id="PTHR15060">
    <property type="entry name" value="INTERLEUKIN-15 RECEPTOR SUBUNIT ALPHA"/>
    <property type="match status" value="1"/>
</dbReference>
<dbReference type="Ensembl" id="ENSFHET00000015326.1">
    <property type="protein sequence ID" value="ENSFHEP00000000559.1"/>
    <property type="gene ID" value="ENSFHEG00000001271.1"/>
</dbReference>